<dbReference type="GO" id="GO:0003677">
    <property type="term" value="F:DNA binding"/>
    <property type="evidence" value="ECO:0007669"/>
    <property type="project" value="UniProtKB-UniRule"/>
</dbReference>
<accession>A0A4R4ZX00</accession>
<sequence>MPRLSTELWEQRRQHVLVSAWRCFTRDGFHATSMDDIIAATGMSSSAVYRYFRSKSELVDATAAESLQRIRDLLAGLLAQEPTPSLAEVVEALVDYVAKRNKNEDYDLSKIAVYAWAEALRRPEVRTRTHDFYAGVRVHLTQLAQRWRDDGRLAPDADPDAVGAVLLTMLPGLIVTQHLVDGASATQLVEGLAGLASVR</sequence>
<dbReference type="AlphaFoldDB" id="A0A4R4ZX00"/>
<dbReference type="PANTHER" id="PTHR47506:SF1">
    <property type="entry name" value="HTH-TYPE TRANSCRIPTIONAL REGULATOR YJDC"/>
    <property type="match status" value="1"/>
</dbReference>
<dbReference type="RefSeq" id="WP_132164074.1">
    <property type="nucleotide sequence ID" value="NZ_SMKX01000001.1"/>
</dbReference>
<evidence type="ECO:0000256" key="4">
    <source>
        <dbReference type="ARBA" id="ARBA00023163"/>
    </source>
</evidence>
<evidence type="ECO:0000313" key="7">
    <source>
        <dbReference type="EMBL" id="TDD63455.1"/>
    </source>
</evidence>
<dbReference type="PROSITE" id="PS50977">
    <property type="entry name" value="HTH_TETR_2"/>
    <property type="match status" value="1"/>
</dbReference>
<comment type="caution">
    <text evidence="7">The sequence shown here is derived from an EMBL/GenBank/DDBJ whole genome shotgun (WGS) entry which is preliminary data.</text>
</comment>
<dbReference type="InterPro" id="IPR009057">
    <property type="entry name" value="Homeodomain-like_sf"/>
</dbReference>
<feature type="domain" description="HTH tetR-type" evidence="6">
    <location>
        <begin position="10"/>
        <end position="70"/>
    </location>
</feature>
<evidence type="ECO:0000313" key="8">
    <source>
        <dbReference type="Proteomes" id="UP000295124"/>
    </source>
</evidence>
<dbReference type="Pfam" id="PF00440">
    <property type="entry name" value="TetR_N"/>
    <property type="match status" value="1"/>
</dbReference>
<evidence type="ECO:0000256" key="3">
    <source>
        <dbReference type="ARBA" id="ARBA00023125"/>
    </source>
</evidence>
<dbReference type="EMBL" id="SMKX01000001">
    <property type="protein sequence ID" value="TDD63455.1"/>
    <property type="molecule type" value="Genomic_DNA"/>
</dbReference>
<reference evidence="7 8" key="1">
    <citation type="submission" date="2019-03" db="EMBL/GenBank/DDBJ databases">
        <title>Draft genome sequences of novel Actinobacteria.</title>
        <authorList>
            <person name="Sahin N."/>
            <person name="Ay H."/>
            <person name="Saygin H."/>
        </authorList>
    </citation>
    <scope>NUCLEOTIDE SEQUENCE [LARGE SCALE GENOMIC DNA]</scope>
    <source>
        <strain evidence="7 8">JCM 13523</strain>
    </source>
</reference>
<dbReference type="Proteomes" id="UP000295124">
    <property type="component" value="Unassembled WGS sequence"/>
</dbReference>
<dbReference type="PRINTS" id="PR00455">
    <property type="entry name" value="HTHTETR"/>
</dbReference>
<keyword evidence="4" id="KW-0804">Transcription</keyword>
<dbReference type="SUPFAM" id="SSF46689">
    <property type="entry name" value="Homeodomain-like"/>
    <property type="match status" value="1"/>
</dbReference>
<dbReference type="OrthoDB" id="3767959at2"/>
<dbReference type="PANTHER" id="PTHR47506">
    <property type="entry name" value="TRANSCRIPTIONAL REGULATORY PROTEIN"/>
    <property type="match status" value="1"/>
</dbReference>
<protein>
    <submittedName>
        <fullName evidence="7">TetR/AcrR family transcriptional regulator</fullName>
    </submittedName>
</protein>
<keyword evidence="2" id="KW-0805">Transcription regulation</keyword>
<dbReference type="Gene3D" id="1.10.357.10">
    <property type="entry name" value="Tetracycline Repressor, domain 2"/>
    <property type="match status" value="1"/>
</dbReference>
<keyword evidence="3 5" id="KW-0238">DNA-binding</keyword>
<evidence type="ECO:0000256" key="5">
    <source>
        <dbReference type="PROSITE-ProRule" id="PRU00335"/>
    </source>
</evidence>
<dbReference type="SUPFAM" id="SSF48498">
    <property type="entry name" value="Tetracyclin repressor-like, C-terminal domain"/>
    <property type="match status" value="1"/>
</dbReference>
<gene>
    <name evidence="7" type="ORF">E1263_00445</name>
</gene>
<dbReference type="InterPro" id="IPR039538">
    <property type="entry name" value="BetI_C"/>
</dbReference>
<proteinExistence type="predicted"/>
<evidence type="ECO:0000259" key="6">
    <source>
        <dbReference type="PROSITE" id="PS50977"/>
    </source>
</evidence>
<keyword evidence="8" id="KW-1185">Reference proteome</keyword>
<name>A0A4R4ZX00_9ACTN</name>
<dbReference type="Pfam" id="PF13977">
    <property type="entry name" value="TetR_C_6"/>
    <property type="match status" value="1"/>
</dbReference>
<evidence type="ECO:0000256" key="2">
    <source>
        <dbReference type="ARBA" id="ARBA00023015"/>
    </source>
</evidence>
<dbReference type="InterPro" id="IPR001647">
    <property type="entry name" value="HTH_TetR"/>
</dbReference>
<organism evidence="7 8">
    <name type="scientific">Kribbella antibiotica</name>
    <dbReference type="NCBI Taxonomy" id="190195"/>
    <lineage>
        <taxon>Bacteria</taxon>
        <taxon>Bacillati</taxon>
        <taxon>Actinomycetota</taxon>
        <taxon>Actinomycetes</taxon>
        <taxon>Propionibacteriales</taxon>
        <taxon>Kribbellaceae</taxon>
        <taxon>Kribbella</taxon>
    </lineage>
</organism>
<dbReference type="InterPro" id="IPR036271">
    <property type="entry name" value="Tet_transcr_reg_TetR-rel_C_sf"/>
</dbReference>
<feature type="DNA-binding region" description="H-T-H motif" evidence="5">
    <location>
        <begin position="33"/>
        <end position="52"/>
    </location>
</feature>
<keyword evidence="1" id="KW-0678">Repressor</keyword>
<evidence type="ECO:0000256" key="1">
    <source>
        <dbReference type="ARBA" id="ARBA00022491"/>
    </source>
</evidence>